<comment type="caution">
    <text evidence="1">The sequence shown here is derived from an EMBL/GenBank/DDBJ whole genome shotgun (WGS) entry which is preliminary data.</text>
</comment>
<evidence type="ECO:0000313" key="1">
    <source>
        <dbReference type="EMBL" id="MCF7544354.1"/>
    </source>
</evidence>
<dbReference type="Proteomes" id="UP001162905">
    <property type="component" value="Unassembled WGS sequence"/>
</dbReference>
<protein>
    <submittedName>
        <fullName evidence="1">Pyocin knob domain-containing protein</fullName>
    </submittedName>
</protein>
<organism evidence="1 2">
    <name type="scientific">Pseudomonas petrae</name>
    <dbReference type="NCBI Taxonomy" id="2912190"/>
    <lineage>
        <taxon>Bacteria</taxon>
        <taxon>Pseudomonadati</taxon>
        <taxon>Pseudomonadota</taxon>
        <taxon>Gammaproteobacteria</taxon>
        <taxon>Pseudomonadales</taxon>
        <taxon>Pseudomonadaceae</taxon>
        <taxon>Pseudomonas</taxon>
    </lineage>
</organism>
<evidence type="ECO:0000313" key="2">
    <source>
        <dbReference type="Proteomes" id="UP001162905"/>
    </source>
</evidence>
<dbReference type="EMBL" id="JAKJXH010000021">
    <property type="protein sequence ID" value="MCF7544354.1"/>
    <property type="molecule type" value="Genomic_DNA"/>
</dbReference>
<sequence>MTSVNGKTGVVSLAKADISLGNVDNVSIKALGIGWSGVMPDAVDLDSVLLSNGWYSWGPNTQGTKPPVPQRGVVLVSGRAFQADSRCTQLYFTEDVNRLFMRGSSGGTWSAWVEIANTDFVQDAVHQGHGVVGVSRNVRMAVPTAAATAAITADEITVETSLGGLRYCIPNFSKTINLATTGAGGMNTGAAPVSGYVAIYAIYNPATGVSALLGFDNTSTTAPETAPSLPSGYTASALIAIVQTTAARLIYPCAVLDRRVYFAYQAAVSSVGTVWALTSVNISAVVPKNARTISGWAAVGSTAATNAVINIAGSAQGLGFKQIGGSPPTGSAIYSGSFTDVPLVAAQTMFWQVAISTGTLNSAQVNISEFEF</sequence>
<reference evidence="1" key="1">
    <citation type="submission" date="2022-01" db="EMBL/GenBank/DDBJ databases">
        <title>Pseudomonas sp. nov. isolated from Antarctic regolith.</title>
        <authorList>
            <person name="Novakova D."/>
            <person name="Sedlar K."/>
        </authorList>
    </citation>
    <scope>NUCLEOTIDE SEQUENCE</scope>
    <source>
        <strain evidence="1">P2647</strain>
    </source>
</reference>
<accession>A0ABS9IAT0</accession>
<proteinExistence type="predicted"/>
<gene>
    <name evidence="1" type="ORF">L4G47_19360</name>
</gene>
<dbReference type="RefSeq" id="WP_237253773.1">
    <property type="nucleotide sequence ID" value="NZ_JAKJXH010000021.1"/>
</dbReference>
<keyword evidence="2" id="KW-1185">Reference proteome</keyword>
<dbReference type="CDD" id="cd19958">
    <property type="entry name" value="pyocin_knob"/>
    <property type="match status" value="1"/>
</dbReference>
<name>A0ABS9IAT0_9PSED</name>